<dbReference type="InterPro" id="IPR001789">
    <property type="entry name" value="Sig_transdc_resp-reg_receiver"/>
</dbReference>
<dbReference type="SMART" id="SM00421">
    <property type="entry name" value="HTH_LUXR"/>
    <property type="match status" value="1"/>
</dbReference>
<keyword evidence="1" id="KW-0805">Transcription regulation</keyword>
<comment type="caution">
    <text evidence="7">The sequence shown here is derived from an EMBL/GenBank/DDBJ whole genome shotgun (WGS) entry which is preliminary data.</text>
</comment>
<evidence type="ECO:0000256" key="3">
    <source>
        <dbReference type="ARBA" id="ARBA00023163"/>
    </source>
</evidence>
<dbReference type="SMART" id="SM00448">
    <property type="entry name" value="REC"/>
    <property type="match status" value="1"/>
</dbReference>
<dbReference type="CDD" id="cd06170">
    <property type="entry name" value="LuxR_C_like"/>
    <property type="match status" value="1"/>
</dbReference>
<dbReference type="PROSITE" id="PS50110">
    <property type="entry name" value="RESPONSE_REGULATORY"/>
    <property type="match status" value="1"/>
</dbReference>
<accession>A0A2N5C5T6</accession>
<feature type="domain" description="Response regulatory" evidence="6">
    <location>
        <begin position="19"/>
        <end position="134"/>
    </location>
</feature>
<dbReference type="GO" id="GO:0003677">
    <property type="term" value="F:DNA binding"/>
    <property type="evidence" value="ECO:0007669"/>
    <property type="project" value="UniProtKB-KW"/>
</dbReference>
<dbReference type="GO" id="GO:0006355">
    <property type="term" value="P:regulation of DNA-templated transcription"/>
    <property type="evidence" value="ECO:0007669"/>
    <property type="project" value="InterPro"/>
</dbReference>
<dbReference type="Gene3D" id="3.40.50.2300">
    <property type="match status" value="1"/>
</dbReference>
<dbReference type="PANTHER" id="PTHR44688">
    <property type="entry name" value="DNA-BINDING TRANSCRIPTIONAL ACTIVATOR DEVR_DOSR"/>
    <property type="match status" value="1"/>
</dbReference>
<evidence type="ECO:0000313" key="7">
    <source>
        <dbReference type="EMBL" id="PLP97558.1"/>
    </source>
</evidence>
<organism evidence="7 8">
    <name type="scientific">Cupriavidus pauculus</name>
    <dbReference type="NCBI Taxonomy" id="82633"/>
    <lineage>
        <taxon>Bacteria</taxon>
        <taxon>Pseudomonadati</taxon>
        <taxon>Pseudomonadota</taxon>
        <taxon>Betaproteobacteria</taxon>
        <taxon>Burkholderiales</taxon>
        <taxon>Burkholderiaceae</taxon>
        <taxon>Cupriavidus</taxon>
    </lineage>
</organism>
<keyword evidence="3" id="KW-0804">Transcription</keyword>
<reference evidence="7 8" key="1">
    <citation type="submission" date="2017-12" db="EMBL/GenBank/DDBJ databases">
        <title>Genome sequence of the active heterotrophic nitrifier-denitrifier, Cupriavidus pauculus UM1.</title>
        <authorList>
            <person name="Putonti C."/>
            <person name="Castignetti D."/>
        </authorList>
    </citation>
    <scope>NUCLEOTIDE SEQUENCE [LARGE SCALE GENOMIC DNA]</scope>
    <source>
        <strain evidence="7 8">UM1</strain>
    </source>
</reference>
<evidence type="ECO:0000256" key="2">
    <source>
        <dbReference type="ARBA" id="ARBA00023125"/>
    </source>
</evidence>
<dbReference type="CDD" id="cd17537">
    <property type="entry name" value="REC_FixJ"/>
    <property type="match status" value="1"/>
</dbReference>
<dbReference type="EMBL" id="PJRP01000017">
    <property type="protein sequence ID" value="PLP97558.1"/>
    <property type="molecule type" value="Genomic_DNA"/>
</dbReference>
<keyword evidence="4" id="KW-0597">Phosphoprotein</keyword>
<evidence type="ECO:0000256" key="1">
    <source>
        <dbReference type="ARBA" id="ARBA00023015"/>
    </source>
</evidence>
<dbReference type="PANTHER" id="PTHR44688:SF16">
    <property type="entry name" value="DNA-BINDING TRANSCRIPTIONAL ACTIVATOR DEVR_DOSR"/>
    <property type="match status" value="1"/>
</dbReference>
<feature type="modified residue" description="4-aspartylphosphate" evidence="4">
    <location>
        <position position="68"/>
    </location>
</feature>
<dbReference type="RefSeq" id="WP_101684579.1">
    <property type="nucleotide sequence ID" value="NZ_PJRP01000017.1"/>
</dbReference>
<evidence type="ECO:0000256" key="4">
    <source>
        <dbReference type="PROSITE-ProRule" id="PRU00169"/>
    </source>
</evidence>
<dbReference type="InterPro" id="IPR036388">
    <property type="entry name" value="WH-like_DNA-bd_sf"/>
</dbReference>
<evidence type="ECO:0000313" key="8">
    <source>
        <dbReference type="Proteomes" id="UP000234341"/>
    </source>
</evidence>
<dbReference type="InterPro" id="IPR011006">
    <property type="entry name" value="CheY-like_superfamily"/>
</dbReference>
<dbReference type="InterPro" id="IPR000792">
    <property type="entry name" value="Tscrpt_reg_LuxR_C"/>
</dbReference>
<dbReference type="Gene3D" id="1.10.10.10">
    <property type="entry name" value="Winged helix-like DNA-binding domain superfamily/Winged helix DNA-binding domain"/>
    <property type="match status" value="1"/>
</dbReference>
<keyword evidence="2 7" id="KW-0238">DNA-binding</keyword>
<dbReference type="GO" id="GO:0000160">
    <property type="term" value="P:phosphorelay signal transduction system"/>
    <property type="evidence" value="ECO:0007669"/>
    <property type="project" value="InterPro"/>
</dbReference>
<dbReference type="Proteomes" id="UP000234341">
    <property type="component" value="Unassembled WGS sequence"/>
</dbReference>
<dbReference type="SUPFAM" id="SSF52172">
    <property type="entry name" value="CheY-like"/>
    <property type="match status" value="1"/>
</dbReference>
<sequence length="218" mass="23926">MSVVSLAPLPDSHALVQGTVHIVDDDDLVRSSLGCLFESIALAVRPFPSVEEYLRAPQVDGPSCLVLDVRLRGLSGLAFQRSLVEKGVPHIPIVFISGHADIAMTVKAMKAGAVDFLAKPFRDQDMIDAVVAALERDATRIETEQSLRELRANWETLTEREREVLRLLVRGLMNKQIAGAMGVAEITAKIYRGQAMRKMNARSVVEIVRMLQALAIEG</sequence>
<dbReference type="OrthoDB" id="9802186at2"/>
<gene>
    <name evidence="7" type="ORF">CYJ10_27070</name>
</gene>
<dbReference type="Pfam" id="PF00196">
    <property type="entry name" value="GerE"/>
    <property type="match status" value="1"/>
</dbReference>
<protein>
    <submittedName>
        <fullName evidence="7">DNA-binding response regulator</fullName>
    </submittedName>
</protein>
<dbReference type="PRINTS" id="PR00038">
    <property type="entry name" value="HTHLUXR"/>
</dbReference>
<dbReference type="PROSITE" id="PS50043">
    <property type="entry name" value="HTH_LUXR_2"/>
    <property type="match status" value="1"/>
</dbReference>
<feature type="domain" description="HTH luxR-type" evidence="5">
    <location>
        <begin position="150"/>
        <end position="215"/>
    </location>
</feature>
<proteinExistence type="predicted"/>
<evidence type="ECO:0000259" key="6">
    <source>
        <dbReference type="PROSITE" id="PS50110"/>
    </source>
</evidence>
<dbReference type="AlphaFoldDB" id="A0A2N5C5T6"/>
<evidence type="ECO:0000259" key="5">
    <source>
        <dbReference type="PROSITE" id="PS50043"/>
    </source>
</evidence>
<dbReference type="Pfam" id="PF00072">
    <property type="entry name" value="Response_reg"/>
    <property type="match status" value="1"/>
</dbReference>
<name>A0A2N5C5T6_9BURK</name>